<keyword evidence="2" id="KW-0288">FMN</keyword>
<dbReference type="InterPro" id="IPR008254">
    <property type="entry name" value="Flavodoxin/NO_synth"/>
</dbReference>
<dbReference type="PROSITE" id="PS50902">
    <property type="entry name" value="FLAVODOXIN_LIKE"/>
    <property type="match status" value="1"/>
</dbReference>
<evidence type="ECO:0000256" key="4">
    <source>
        <dbReference type="ARBA" id="ARBA00023797"/>
    </source>
</evidence>
<dbReference type="Pfam" id="PF00175">
    <property type="entry name" value="NAD_binding_1"/>
    <property type="match status" value="1"/>
</dbReference>
<dbReference type="SUPFAM" id="SSF52218">
    <property type="entry name" value="Flavoproteins"/>
    <property type="match status" value="1"/>
</dbReference>
<dbReference type="SUPFAM" id="SSF52343">
    <property type="entry name" value="Ferredoxin reductase-like, C-terminal NADP-linked domain"/>
    <property type="match status" value="1"/>
</dbReference>
<dbReference type="Gene3D" id="3.40.50.360">
    <property type="match status" value="1"/>
</dbReference>
<dbReference type="EC" id="1.6.2.4" evidence="4"/>
<dbReference type="InterPro" id="IPR017938">
    <property type="entry name" value="Riboflavin_synthase-like_b-brl"/>
</dbReference>
<dbReference type="InterPro" id="IPR001094">
    <property type="entry name" value="Flavdoxin-like"/>
</dbReference>
<organism evidence="7 8">
    <name type="scientific">Massilia forsythiae</name>
    <dbReference type="NCBI Taxonomy" id="2728020"/>
    <lineage>
        <taxon>Bacteria</taxon>
        <taxon>Pseudomonadati</taxon>
        <taxon>Pseudomonadota</taxon>
        <taxon>Betaproteobacteria</taxon>
        <taxon>Burkholderiales</taxon>
        <taxon>Oxalobacteraceae</taxon>
        <taxon>Telluria group</taxon>
        <taxon>Massilia</taxon>
    </lineage>
</organism>
<dbReference type="Pfam" id="PF00258">
    <property type="entry name" value="Flavodoxin_1"/>
    <property type="match status" value="1"/>
</dbReference>
<dbReference type="GO" id="GO:0050660">
    <property type="term" value="F:flavin adenine dinucleotide binding"/>
    <property type="evidence" value="ECO:0007669"/>
    <property type="project" value="TreeGrafter"/>
</dbReference>
<dbReference type="PANTHER" id="PTHR19384">
    <property type="entry name" value="NITRIC OXIDE SYNTHASE-RELATED"/>
    <property type="match status" value="1"/>
</dbReference>
<keyword evidence="3" id="KW-0813">Transport</keyword>
<dbReference type="Gene3D" id="3.40.50.80">
    <property type="entry name" value="Nucleotide-binding domain of ferredoxin-NADP reductase (FNR) module"/>
    <property type="match status" value="1"/>
</dbReference>
<dbReference type="PROSITE" id="PS51384">
    <property type="entry name" value="FAD_FR"/>
    <property type="match status" value="1"/>
</dbReference>
<dbReference type="GO" id="GO:0003958">
    <property type="term" value="F:NADPH-hemoprotein reductase activity"/>
    <property type="evidence" value="ECO:0007669"/>
    <property type="project" value="UniProtKB-EC"/>
</dbReference>
<dbReference type="InterPro" id="IPR039261">
    <property type="entry name" value="FNR_nucleotide-bd"/>
</dbReference>
<evidence type="ECO:0000259" key="5">
    <source>
        <dbReference type="PROSITE" id="PS50902"/>
    </source>
</evidence>
<feature type="domain" description="Flavodoxin-like" evidence="5">
    <location>
        <begin position="46"/>
        <end position="189"/>
    </location>
</feature>
<sequence>MMLTTEPLRWGGALALAGSWLALCAGIWQARRAAAAGAVDGGAGVWLVVYASQTGNAEYLAQRSAETLATGGLAARAVCISTLDEAALGRASNLLLVASTYGEGDAPDSAARLAARLAAPPAGAGAGSALAHLHYAVLALGDRSYANYCGFGRALDGWLAARGATRLFERIEVDRGDGAALAAWQHHVGRLAGTVDTPDWEAPAYGDWCIKERVLLNPGSAGAPLYRLALVPRSGPLPDWEAGDLVQVGAPADPGHPREYSIASLPLDGRLELLVRLQRRADGSPGAASGWLCEGAGAADTIALRVRAHQRFRLGENARRPLIAIGNGSGLAGLRALLKARIHLGEHDNWLLFGERNNQHDFLLREELQGWRDAGWLGRLDLAFSRDRQERRYVQDVLRLHAGQVGDWIDRGAAIYVCGSLQGMAGGVHAALVDILGEQALDLLAADGRYRRDVY</sequence>
<accession>A0A7Z2VYI9</accession>
<dbReference type="PANTHER" id="PTHR19384:SF17">
    <property type="entry name" value="NADPH--CYTOCHROME P450 REDUCTASE"/>
    <property type="match status" value="1"/>
</dbReference>
<dbReference type="Proteomes" id="UP000502415">
    <property type="component" value="Chromosome"/>
</dbReference>
<evidence type="ECO:0000256" key="2">
    <source>
        <dbReference type="ARBA" id="ARBA00022643"/>
    </source>
</evidence>
<dbReference type="KEGG" id="mfy:HH212_15330"/>
<dbReference type="PRINTS" id="PR00371">
    <property type="entry name" value="FPNCR"/>
</dbReference>
<dbReference type="GO" id="GO:0005829">
    <property type="term" value="C:cytosol"/>
    <property type="evidence" value="ECO:0007669"/>
    <property type="project" value="TreeGrafter"/>
</dbReference>
<evidence type="ECO:0000313" key="8">
    <source>
        <dbReference type="Proteomes" id="UP000502415"/>
    </source>
</evidence>
<dbReference type="RefSeq" id="WP_170203265.1">
    <property type="nucleotide sequence ID" value="NZ_CP051685.1"/>
</dbReference>
<evidence type="ECO:0000256" key="1">
    <source>
        <dbReference type="ARBA" id="ARBA00022630"/>
    </source>
</evidence>
<evidence type="ECO:0000259" key="6">
    <source>
        <dbReference type="PROSITE" id="PS51384"/>
    </source>
</evidence>
<reference evidence="7 8" key="1">
    <citation type="submission" date="2020-04" db="EMBL/GenBank/DDBJ databases">
        <title>Genome sequencing of novel species.</title>
        <authorList>
            <person name="Heo J."/>
            <person name="Kim S.-J."/>
            <person name="Kim J.-S."/>
            <person name="Hong S.-B."/>
            <person name="Kwon S.-W."/>
        </authorList>
    </citation>
    <scope>NUCLEOTIDE SEQUENCE [LARGE SCALE GENOMIC DNA]</scope>
    <source>
        <strain evidence="7 8">GN2-R2</strain>
    </source>
</reference>
<dbReference type="Gene3D" id="2.40.30.10">
    <property type="entry name" value="Translation factors"/>
    <property type="match status" value="1"/>
</dbReference>
<dbReference type="CDD" id="cd06200">
    <property type="entry name" value="SiR_like1"/>
    <property type="match status" value="1"/>
</dbReference>
<dbReference type="AlphaFoldDB" id="A0A7Z2VYI9"/>
<dbReference type="InterPro" id="IPR001709">
    <property type="entry name" value="Flavoprot_Pyr_Nucl_cyt_Rdtase"/>
</dbReference>
<evidence type="ECO:0000256" key="3">
    <source>
        <dbReference type="ARBA" id="ARBA00022982"/>
    </source>
</evidence>
<keyword evidence="8" id="KW-1185">Reference proteome</keyword>
<keyword evidence="1" id="KW-0285">Flavoprotein</keyword>
<keyword evidence="3" id="KW-0249">Electron transport</keyword>
<dbReference type="InterPro" id="IPR001433">
    <property type="entry name" value="OxRdtase_FAD/NAD-bd"/>
</dbReference>
<dbReference type="InterPro" id="IPR017927">
    <property type="entry name" value="FAD-bd_FR_type"/>
</dbReference>
<evidence type="ECO:0000313" key="7">
    <source>
        <dbReference type="EMBL" id="QJE01237.1"/>
    </source>
</evidence>
<dbReference type="PRINTS" id="PR00369">
    <property type="entry name" value="FLAVODOXIN"/>
</dbReference>
<dbReference type="InterPro" id="IPR029039">
    <property type="entry name" value="Flavoprotein-like_sf"/>
</dbReference>
<name>A0A7Z2VYI9_9BURK</name>
<dbReference type="SUPFAM" id="SSF63380">
    <property type="entry name" value="Riboflavin synthase domain-like"/>
    <property type="match status" value="1"/>
</dbReference>
<dbReference type="EMBL" id="CP051685">
    <property type="protein sequence ID" value="QJE01237.1"/>
    <property type="molecule type" value="Genomic_DNA"/>
</dbReference>
<protein>
    <recommendedName>
        <fullName evidence="4">NADPH--hemoprotein reductase</fullName>
        <ecNumber evidence="4">1.6.2.4</ecNumber>
    </recommendedName>
</protein>
<gene>
    <name evidence="7" type="ORF">HH212_15330</name>
</gene>
<dbReference type="GO" id="GO:0010181">
    <property type="term" value="F:FMN binding"/>
    <property type="evidence" value="ECO:0007669"/>
    <property type="project" value="InterPro"/>
</dbReference>
<feature type="domain" description="FAD-binding FR-type" evidence="6">
    <location>
        <begin position="203"/>
        <end position="315"/>
    </location>
</feature>
<proteinExistence type="predicted"/>